<proteinExistence type="predicted"/>
<evidence type="ECO:0000313" key="3">
    <source>
        <dbReference type="Proteomes" id="UP000823399"/>
    </source>
</evidence>
<accession>A0A9P7F0Y0</accession>
<keyword evidence="1" id="KW-0472">Membrane</keyword>
<keyword evidence="1" id="KW-0812">Transmembrane</keyword>
<protein>
    <submittedName>
        <fullName evidence="2">Uncharacterized protein</fullName>
    </submittedName>
</protein>
<dbReference type="Proteomes" id="UP000823399">
    <property type="component" value="Unassembled WGS sequence"/>
</dbReference>
<dbReference type="AlphaFoldDB" id="A0A9P7F0Y0"/>
<evidence type="ECO:0000256" key="1">
    <source>
        <dbReference type="SAM" id="Phobius"/>
    </source>
</evidence>
<dbReference type="GeneID" id="64696280"/>
<feature type="transmembrane region" description="Helical" evidence="1">
    <location>
        <begin position="68"/>
        <end position="86"/>
    </location>
</feature>
<evidence type="ECO:0000313" key="2">
    <source>
        <dbReference type="EMBL" id="KAG2099642.1"/>
    </source>
</evidence>
<keyword evidence="1" id="KW-1133">Transmembrane helix</keyword>
<comment type="caution">
    <text evidence="2">The sequence shown here is derived from an EMBL/GenBank/DDBJ whole genome shotgun (WGS) entry which is preliminary data.</text>
</comment>
<name>A0A9P7F0Y0_9AGAM</name>
<sequence length="109" mass="12503">MALWASCTLPNSVALCSPRGWFGRLPQAERCSYTIPLPVGHTGRSKNSVSRAGRGFPNVMWLFTSHRFAITFVYNFAIAICMKITLRRWIDDDRLDDKHWGAEMREVEL</sequence>
<organism evidence="2 3">
    <name type="scientific">Suillus discolor</name>
    <dbReference type="NCBI Taxonomy" id="1912936"/>
    <lineage>
        <taxon>Eukaryota</taxon>
        <taxon>Fungi</taxon>
        <taxon>Dikarya</taxon>
        <taxon>Basidiomycota</taxon>
        <taxon>Agaricomycotina</taxon>
        <taxon>Agaricomycetes</taxon>
        <taxon>Agaricomycetidae</taxon>
        <taxon>Boletales</taxon>
        <taxon>Suillineae</taxon>
        <taxon>Suillaceae</taxon>
        <taxon>Suillus</taxon>
    </lineage>
</organism>
<keyword evidence="3" id="KW-1185">Reference proteome</keyword>
<dbReference type="EMBL" id="JABBWM010000057">
    <property type="protein sequence ID" value="KAG2099642.1"/>
    <property type="molecule type" value="Genomic_DNA"/>
</dbReference>
<gene>
    <name evidence="2" type="ORF">F5147DRAFT_655822</name>
</gene>
<dbReference type="RefSeq" id="XP_041289290.1">
    <property type="nucleotide sequence ID" value="XM_041434021.1"/>
</dbReference>
<reference evidence="2" key="1">
    <citation type="journal article" date="2020" name="New Phytol.">
        <title>Comparative genomics reveals dynamic genome evolution in host specialist ectomycorrhizal fungi.</title>
        <authorList>
            <person name="Lofgren L.A."/>
            <person name="Nguyen N.H."/>
            <person name="Vilgalys R."/>
            <person name="Ruytinx J."/>
            <person name="Liao H.L."/>
            <person name="Branco S."/>
            <person name="Kuo A."/>
            <person name="LaButti K."/>
            <person name="Lipzen A."/>
            <person name="Andreopoulos W."/>
            <person name="Pangilinan J."/>
            <person name="Riley R."/>
            <person name="Hundley H."/>
            <person name="Na H."/>
            <person name="Barry K."/>
            <person name="Grigoriev I.V."/>
            <person name="Stajich J.E."/>
            <person name="Kennedy P.G."/>
        </authorList>
    </citation>
    <scope>NUCLEOTIDE SEQUENCE</scope>
    <source>
        <strain evidence="2">FC423</strain>
    </source>
</reference>